<dbReference type="PROSITE" id="PS50931">
    <property type="entry name" value="HTH_LYSR"/>
    <property type="match status" value="1"/>
</dbReference>
<feature type="domain" description="HTH lysR-type" evidence="5">
    <location>
        <begin position="1"/>
        <end position="59"/>
    </location>
</feature>
<dbReference type="SUPFAM" id="SSF53850">
    <property type="entry name" value="Periplasmic binding protein-like II"/>
    <property type="match status" value="1"/>
</dbReference>
<sequence length="311" mass="35776">MILDKILRQFIEVAMFKNVSHAANKLCLSQPTLTHNMKKLEENLGVQLLVRTSTGVKTTEYGDLLLEQAQMMQRIYENTLSKLALIKARQVQSLRMGTGHAWWHMFVRDSFNTYRTLHPTVNIHIDQGNHLRLMDLLLGGDIDLFIGHEIQGLNSRAGITFVPLFSVTDSLFVRRGHPLGNNVIDPFQLQDYPCVELTPDEGRFQHMVEDMQPKRLARNQMHLEDRVIWSTNSMMAAIDMVNDSDAIMLSYPTCMADYFARYGIIPLQTTQQSPRYNVGFYMMREKMDAAHVVQMQALMQEHLARVSHLLV</sequence>
<dbReference type="GeneID" id="95416716"/>
<evidence type="ECO:0000313" key="9">
    <source>
        <dbReference type="Proteomes" id="UP001598201"/>
    </source>
</evidence>
<dbReference type="GO" id="GO:0003677">
    <property type="term" value="F:DNA binding"/>
    <property type="evidence" value="ECO:0007669"/>
    <property type="project" value="UniProtKB-KW"/>
</dbReference>
<dbReference type="CDD" id="cd05466">
    <property type="entry name" value="PBP2_LTTR_substrate"/>
    <property type="match status" value="1"/>
</dbReference>
<protein>
    <submittedName>
        <fullName evidence="7">LysR substrate-binding domain-containing protein</fullName>
    </submittedName>
    <submittedName>
        <fullName evidence="6">Transcriptional regulator, LysR family</fullName>
    </submittedName>
</protein>
<reference evidence="6 8" key="2">
    <citation type="journal article" date="2012" name="J. Bacteriol.">
        <title>Complete Genome Sequence of Rahnella sp. Strain Y9602, a Gammaproteobacterium Isolate from Metal- and Radionuclide-Contaminated Soil.</title>
        <authorList>
            <person name="Martinez R.J."/>
            <person name="Bruce D."/>
            <person name="Detter C."/>
            <person name="Goodwin L.A."/>
            <person name="Han J."/>
            <person name="Han C.S."/>
            <person name="Held B."/>
            <person name="Land M.L."/>
            <person name="Mikhailova N."/>
            <person name="Nolan M."/>
            <person name="Pennacchio L."/>
            <person name="Pitluck S."/>
            <person name="Tapia R."/>
            <person name="Woyke T."/>
            <person name="Sobecky P.A."/>
        </authorList>
    </citation>
    <scope>NUCLEOTIDE SEQUENCE [LARGE SCALE GENOMIC DNA]</scope>
    <source>
        <strain evidence="6 8">Y9602</strain>
    </source>
</reference>
<dbReference type="EMBL" id="CP002505">
    <property type="protein sequence ID" value="ADW74292.1"/>
    <property type="molecule type" value="Genomic_DNA"/>
</dbReference>
<evidence type="ECO:0000313" key="7">
    <source>
        <dbReference type="EMBL" id="MFD3224808.1"/>
    </source>
</evidence>
<keyword evidence="2" id="KW-0805">Transcription regulation</keyword>
<dbReference type="Proteomes" id="UP001598201">
    <property type="component" value="Unassembled WGS sequence"/>
</dbReference>
<accession>A0A0H3FHE6</accession>
<evidence type="ECO:0000256" key="3">
    <source>
        <dbReference type="ARBA" id="ARBA00023125"/>
    </source>
</evidence>
<gene>
    <name evidence="6" type="ordered locus">Rahaq_2686</name>
    <name evidence="7" type="ORF">ACFPK4_14795</name>
</gene>
<dbReference type="eggNOG" id="COG0583">
    <property type="taxonomic scope" value="Bacteria"/>
</dbReference>
<evidence type="ECO:0000313" key="8">
    <source>
        <dbReference type="Proteomes" id="UP000007257"/>
    </source>
</evidence>
<dbReference type="PRINTS" id="PR00039">
    <property type="entry name" value="HTHLYSR"/>
</dbReference>
<organism evidence="6 8">
    <name type="scientific">Rahnella sp. (strain Y9602)</name>
    <dbReference type="NCBI Taxonomy" id="2703885"/>
    <lineage>
        <taxon>Bacteria</taxon>
        <taxon>Pseudomonadati</taxon>
        <taxon>Pseudomonadota</taxon>
        <taxon>Gammaproteobacteria</taxon>
        <taxon>Enterobacterales</taxon>
        <taxon>Yersiniaceae</taxon>
        <taxon>Rahnella</taxon>
    </lineage>
</organism>
<reference evidence="7 9" key="3">
    <citation type="submission" date="2024-09" db="EMBL/GenBank/DDBJ databases">
        <title>Genomes of Rahnella.</title>
        <authorList>
            <person name="Mnguni F.C."/>
            <person name="Shin G.Y."/>
            <person name="Coutinho T."/>
        </authorList>
    </citation>
    <scope>NUCLEOTIDE SEQUENCE [LARGE SCALE GENOMIC DNA]</scope>
    <source>
        <strain evidence="7 9">20WA0057</strain>
    </source>
</reference>
<keyword evidence="3" id="KW-0238">DNA-binding</keyword>
<evidence type="ECO:0000313" key="6">
    <source>
        <dbReference type="EMBL" id="ADW74292.1"/>
    </source>
</evidence>
<dbReference type="InterPro" id="IPR036388">
    <property type="entry name" value="WH-like_DNA-bd_sf"/>
</dbReference>
<evidence type="ECO:0000256" key="1">
    <source>
        <dbReference type="ARBA" id="ARBA00009437"/>
    </source>
</evidence>
<dbReference type="Pfam" id="PF03466">
    <property type="entry name" value="LysR_substrate"/>
    <property type="match status" value="1"/>
</dbReference>
<dbReference type="InterPro" id="IPR000847">
    <property type="entry name" value="LysR_HTH_N"/>
</dbReference>
<dbReference type="GO" id="GO:0005829">
    <property type="term" value="C:cytosol"/>
    <property type="evidence" value="ECO:0007669"/>
    <property type="project" value="TreeGrafter"/>
</dbReference>
<dbReference type="OrthoDB" id="6085176at2"/>
<keyword evidence="4" id="KW-0804">Transcription</keyword>
<dbReference type="InterPro" id="IPR005119">
    <property type="entry name" value="LysR_subst-bd"/>
</dbReference>
<proteinExistence type="inferred from homology"/>
<dbReference type="KEGG" id="rah:Rahaq_2686"/>
<comment type="similarity">
    <text evidence="1">Belongs to the LysR transcriptional regulatory family.</text>
</comment>
<dbReference type="HOGENOM" id="CLU_039613_6_0_6"/>
<dbReference type="RefSeq" id="WP_013575991.1">
    <property type="nucleotide sequence ID" value="NC_015061.1"/>
</dbReference>
<dbReference type="Gene3D" id="1.10.10.10">
    <property type="entry name" value="Winged helix-like DNA-binding domain superfamily/Winged helix DNA-binding domain"/>
    <property type="match status" value="1"/>
</dbReference>
<name>A0A0H3FHE6_RAHSY</name>
<evidence type="ECO:0000256" key="4">
    <source>
        <dbReference type="ARBA" id="ARBA00023163"/>
    </source>
</evidence>
<dbReference type="Gene3D" id="3.40.190.290">
    <property type="match status" value="1"/>
</dbReference>
<dbReference type="Pfam" id="PF00126">
    <property type="entry name" value="HTH_1"/>
    <property type="match status" value="1"/>
</dbReference>
<dbReference type="InterPro" id="IPR036390">
    <property type="entry name" value="WH_DNA-bd_sf"/>
</dbReference>
<dbReference type="SUPFAM" id="SSF46785">
    <property type="entry name" value="Winged helix' DNA-binding domain"/>
    <property type="match status" value="1"/>
</dbReference>
<dbReference type="InterPro" id="IPR050950">
    <property type="entry name" value="HTH-type_LysR_regulators"/>
</dbReference>
<keyword evidence="9" id="KW-1185">Reference proteome</keyword>
<evidence type="ECO:0000256" key="2">
    <source>
        <dbReference type="ARBA" id="ARBA00023015"/>
    </source>
</evidence>
<evidence type="ECO:0000259" key="5">
    <source>
        <dbReference type="PROSITE" id="PS50931"/>
    </source>
</evidence>
<dbReference type="GO" id="GO:0003700">
    <property type="term" value="F:DNA-binding transcription factor activity"/>
    <property type="evidence" value="ECO:0007669"/>
    <property type="project" value="InterPro"/>
</dbReference>
<dbReference type="EMBL" id="JBHUCJ010000035">
    <property type="protein sequence ID" value="MFD3224808.1"/>
    <property type="molecule type" value="Genomic_DNA"/>
</dbReference>
<dbReference type="PANTHER" id="PTHR30419:SF30">
    <property type="entry name" value="LYSR FAMILY TRANSCRIPTIONAL REGULATOR"/>
    <property type="match status" value="1"/>
</dbReference>
<dbReference type="PANTHER" id="PTHR30419">
    <property type="entry name" value="HTH-TYPE TRANSCRIPTIONAL REGULATOR YBHD"/>
    <property type="match status" value="1"/>
</dbReference>
<dbReference type="AlphaFoldDB" id="A0A0H3FHE6"/>
<dbReference type="Proteomes" id="UP000007257">
    <property type="component" value="Chromosome"/>
</dbReference>
<reference evidence="8" key="1">
    <citation type="submission" date="2011-01" db="EMBL/GenBank/DDBJ databases">
        <title>Complete sequence of chromosome of Rahnella sp. Y9602.</title>
        <authorList>
            <consortium name="US DOE Joint Genome Institute"/>
            <person name="Lucas S."/>
            <person name="Copeland A."/>
            <person name="Lapidus A."/>
            <person name="Cheng J.-F."/>
            <person name="Goodwin L."/>
            <person name="Pitluck S."/>
            <person name="Lu M."/>
            <person name="Detter J.C."/>
            <person name="Han C."/>
            <person name="Tapia R."/>
            <person name="Land M."/>
            <person name="Hauser L."/>
            <person name="Kyrpides N."/>
            <person name="Ivanova N."/>
            <person name="Ovchinnikova G."/>
            <person name="Pagani I."/>
            <person name="Sobecky P.A."/>
            <person name="Martinez R.J."/>
            <person name="Woyke T."/>
        </authorList>
    </citation>
    <scope>NUCLEOTIDE SEQUENCE [LARGE SCALE GENOMIC DNA]</scope>
    <source>
        <strain evidence="8">Y9602</strain>
    </source>
</reference>